<feature type="transmembrane region" description="Helical" evidence="1">
    <location>
        <begin position="134"/>
        <end position="153"/>
    </location>
</feature>
<name>A0AA86T7K9_9FABA</name>
<evidence type="ECO:0000313" key="3">
    <source>
        <dbReference type="Proteomes" id="UP001189624"/>
    </source>
</evidence>
<keyword evidence="1" id="KW-1133">Transmembrane helix</keyword>
<dbReference type="Gramene" id="rna-AYBTSS11_LOCUS15918">
    <property type="protein sequence ID" value="CAJ1955045.1"/>
    <property type="gene ID" value="gene-AYBTSS11_LOCUS15918"/>
</dbReference>
<dbReference type="Proteomes" id="UP001189624">
    <property type="component" value="Chromosome 5"/>
</dbReference>
<reference evidence="2" key="1">
    <citation type="submission" date="2023-10" db="EMBL/GenBank/DDBJ databases">
        <authorList>
            <person name="Domelevo Entfellner J.-B."/>
        </authorList>
    </citation>
    <scope>NUCLEOTIDE SEQUENCE</scope>
</reference>
<sequence length="160" mass="17376">MGLGSIGPPFCSPYLVPLPLCYVSRSGLWLVVREKIDMAVSEISWSWRVLCSSHRVNTPNTPLFVQIPLPIGFTRCSSCVVARALDPKREDQNSTITSQEDLVYVGKVVAGSFVGGGAIKYGSALFPEITTPNLVLALVIILTPVLVAVFLLIKESRTDQ</sequence>
<keyword evidence="1" id="KW-0812">Transmembrane</keyword>
<evidence type="ECO:0000256" key="1">
    <source>
        <dbReference type="SAM" id="Phobius"/>
    </source>
</evidence>
<dbReference type="PANTHER" id="PTHR37224">
    <property type="entry name" value="OS02G0804400 PROTEIN"/>
    <property type="match status" value="1"/>
</dbReference>
<keyword evidence="1" id="KW-0472">Membrane</keyword>
<organism evidence="2 3">
    <name type="scientific">Sphenostylis stenocarpa</name>
    <dbReference type="NCBI Taxonomy" id="92480"/>
    <lineage>
        <taxon>Eukaryota</taxon>
        <taxon>Viridiplantae</taxon>
        <taxon>Streptophyta</taxon>
        <taxon>Embryophyta</taxon>
        <taxon>Tracheophyta</taxon>
        <taxon>Spermatophyta</taxon>
        <taxon>Magnoliopsida</taxon>
        <taxon>eudicotyledons</taxon>
        <taxon>Gunneridae</taxon>
        <taxon>Pentapetalae</taxon>
        <taxon>rosids</taxon>
        <taxon>fabids</taxon>
        <taxon>Fabales</taxon>
        <taxon>Fabaceae</taxon>
        <taxon>Papilionoideae</taxon>
        <taxon>50 kb inversion clade</taxon>
        <taxon>NPAAA clade</taxon>
        <taxon>indigoferoid/millettioid clade</taxon>
        <taxon>Phaseoleae</taxon>
        <taxon>Sphenostylis</taxon>
    </lineage>
</organism>
<proteinExistence type="predicted"/>
<evidence type="ECO:0000313" key="2">
    <source>
        <dbReference type="EMBL" id="CAJ1955045.1"/>
    </source>
</evidence>
<accession>A0AA86T7K9</accession>
<dbReference type="EMBL" id="OY731402">
    <property type="protein sequence ID" value="CAJ1955045.1"/>
    <property type="molecule type" value="Genomic_DNA"/>
</dbReference>
<protein>
    <submittedName>
        <fullName evidence="2">Uncharacterized protein</fullName>
    </submittedName>
</protein>
<gene>
    <name evidence="2" type="ORF">AYBTSS11_LOCUS15918</name>
</gene>
<keyword evidence="3" id="KW-1185">Reference proteome</keyword>
<dbReference type="AlphaFoldDB" id="A0AA86T7K9"/>